<feature type="region of interest" description="Disordered" evidence="1">
    <location>
        <begin position="361"/>
        <end position="380"/>
    </location>
</feature>
<dbReference type="Proteomes" id="UP000612055">
    <property type="component" value="Unassembled WGS sequence"/>
</dbReference>
<dbReference type="OrthoDB" id="548478at2759"/>
<proteinExistence type="predicted"/>
<feature type="compositionally biased region" description="Gly residues" evidence="1">
    <location>
        <begin position="157"/>
        <end position="168"/>
    </location>
</feature>
<feature type="compositionally biased region" description="Basic and acidic residues" evidence="1">
    <location>
        <begin position="170"/>
        <end position="186"/>
    </location>
</feature>
<dbReference type="EMBL" id="JAEHOE010000046">
    <property type="protein sequence ID" value="KAG2492205.1"/>
    <property type="molecule type" value="Genomic_DNA"/>
</dbReference>
<feature type="region of interest" description="Disordered" evidence="1">
    <location>
        <begin position="274"/>
        <end position="332"/>
    </location>
</feature>
<feature type="region of interest" description="Disordered" evidence="1">
    <location>
        <begin position="1"/>
        <end position="21"/>
    </location>
</feature>
<reference evidence="2" key="1">
    <citation type="journal article" date="2020" name="bioRxiv">
        <title>Comparative genomics of Chlamydomonas.</title>
        <authorList>
            <person name="Craig R.J."/>
            <person name="Hasan A.R."/>
            <person name="Ness R.W."/>
            <person name="Keightley P.D."/>
        </authorList>
    </citation>
    <scope>NUCLEOTIDE SEQUENCE</scope>
    <source>
        <strain evidence="2">CCAP 11/70</strain>
    </source>
</reference>
<feature type="compositionally biased region" description="Low complexity" evidence="1">
    <location>
        <begin position="211"/>
        <end position="221"/>
    </location>
</feature>
<name>A0A836BX59_9CHLO</name>
<evidence type="ECO:0000313" key="2">
    <source>
        <dbReference type="EMBL" id="KAG2492205.1"/>
    </source>
</evidence>
<comment type="caution">
    <text evidence="2">The sequence shown here is derived from an EMBL/GenBank/DDBJ whole genome shotgun (WGS) entry which is preliminary data.</text>
</comment>
<sequence>MSSGGGMRGSSPPFARADSVRRKQCGTQGVAKLVQATTRLYIGVGQVREWLGEVEERRQLDVKVQLDGRLQPKPHRGELLYNKGAHYYWVTGTSLRKLAKGKWFMGWRHSPEEGLVLLLRSPKDPNIKAAEAEGVPLVKESGPWTGIERGLGLVGSDTGGLESGGAGGDRSTRDADMTPASGDERPFPGAEGPSSLGPPGRPADGPLVGPARLAAFAGAAAPKREPQEDGSAAAGGTRSGPHASVSLGALGARASGMARQPEQQHRSHEHLLGDAAEESRGPPASSSGRFALGPPIPGRTRPTGGGTGGAAGVSDDGSRPRPSQLLTVPEGQTVSSLQGASLERLLALPELRGALAGLSAAAGGGGSGGAQRRAASGPPLAGVPLADRLLSARATAETALSLGGGEPRGGASSYAAAAAAGEEELEALAAGSLSDGRGGGSRLPLSLLLQLLAERRQGLLGAEAAEPQQPLGSQQTLGGGGGGGGGGLGGRRALSAQHAQHVQPRGREAALLEPAERDAWAGQPGAGGGPSSAAAAAGRLPPRALAVPSQSRGSGQALLPPILMPASMAALLPADQLPAVVALRVQVDGGPLDRDAIECEVRAAGGDVRLLHNVPSRIFADREVASWGVLEDGSLLLRMQTVAPDDVEMDETQPALLGPPFRQREGGAGEASRRLLGALLASAGGGERSAPNGFSSAPDLAAEDLGLGLGLGLDALQARMAQRRPASSTVEHDLASALAGGGRRPWSGSDSVARTLGVPPPPLGQPAARQPGGGGSLGPSQAASLRPYGNRLDGPGTADWRLGSGDDAAHGPEQR</sequence>
<organism evidence="2 3">
    <name type="scientific">Edaphochlamys debaryana</name>
    <dbReference type="NCBI Taxonomy" id="47281"/>
    <lineage>
        <taxon>Eukaryota</taxon>
        <taxon>Viridiplantae</taxon>
        <taxon>Chlorophyta</taxon>
        <taxon>core chlorophytes</taxon>
        <taxon>Chlorophyceae</taxon>
        <taxon>CS clade</taxon>
        <taxon>Chlamydomonadales</taxon>
        <taxon>Chlamydomonadales incertae sedis</taxon>
        <taxon>Edaphochlamys</taxon>
    </lineage>
</organism>
<evidence type="ECO:0000256" key="1">
    <source>
        <dbReference type="SAM" id="MobiDB-lite"/>
    </source>
</evidence>
<feature type="region of interest" description="Disordered" evidence="1">
    <location>
        <begin position="148"/>
        <end position="245"/>
    </location>
</feature>
<evidence type="ECO:0000313" key="3">
    <source>
        <dbReference type="Proteomes" id="UP000612055"/>
    </source>
</evidence>
<keyword evidence="3" id="KW-1185">Reference proteome</keyword>
<feature type="compositionally biased region" description="Gly residues" evidence="1">
    <location>
        <begin position="477"/>
        <end position="490"/>
    </location>
</feature>
<feature type="region of interest" description="Disordered" evidence="1">
    <location>
        <begin position="737"/>
        <end position="815"/>
    </location>
</feature>
<dbReference type="AlphaFoldDB" id="A0A836BX59"/>
<feature type="region of interest" description="Disordered" evidence="1">
    <location>
        <begin position="463"/>
        <end position="506"/>
    </location>
</feature>
<protein>
    <submittedName>
        <fullName evidence="2">Uncharacterized protein</fullName>
    </submittedName>
</protein>
<gene>
    <name evidence="2" type="ORF">HYH03_009452</name>
</gene>
<accession>A0A836BX59</accession>